<protein>
    <submittedName>
        <fullName evidence="4">Putative uridylyltransferase</fullName>
        <ecNumber evidence="4">2.7.7.-</ecNumber>
    </submittedName>
</protein>
<name>A0A2Z4AND1_9BACT</name>
<keyword evidence="3 4" id="KW-0548">Nucleotidyltransferase</keyword>
<dbReference type="PANTHER" id="PTHR11952">
    <property type="entry name" value="UDP- GLUCOSE PYROPHOSPHORYLASE"/>
    <property type="match status" value="1"/>
</dbReference>
<dbReference type="Proteomes" id="UP000247465">
    <property type="component" value="Chromosome"/>
</dbReference>
<dbReference type="Pfam" id="PF01704">
    <property type="entry name" value="UDPGP"/>
    <property type="match status" value="1"/>
</dbReference>
<dbReference type="InterPro" id="IPR039741">
    <property type="entry name" value="UDP-sugar_pyrophosphorylase"/>
</dbReference>
<dbReference type="AlphaFoldDB" id="A0A2Z4AND1"/>
<reference evidence="4 5" key="1">
    <citation type="submission" date="2018-06" db="EMBL/GenBank/DDBJ databases">
        <title>Draft Genome Sequence of a Novel Marine Bacterium Related to the Verrucomicrobia.</title>
        <authorList>
            <person name="Vosseberg J."/>
            <person name="Martijn J."/>
            <person name="Ettema T.J.G."/>
        </authorList>
    </citation>
    <scope>NUCLEOTIDE SEQUENCE [LARGE SCALE GENOMIC DNA]</scope>
    <source>
        <strain evidence="4">TARA_B100001123</strain>
    </source>
</reference>
<dbReference type="EC" id="2.7.7.-" evidence="4"/>
<gene>
    <name evidence="4" type="ORF">DF168_02155</name>
</gene>
<comment type="similarity">
    <text evidence="1">Belongs to the UDPGP type 1 family.</text>
</comment>
<dbReference type="InterPro" id="IPR029044">
    <property type="entry name" value="Nucleotide-diphossugar_trans"/>
</dbReference>
<evidence type="ECO:0000313" key="5">
    <source>
        <dbReference type="Proteomes" id="UP000247465"/>
    </source>
</evidence>
<evidence type="ECO:0000256" key="1">
    <source>
        <dbReference type="ARBA" id="ARBA00010401"/>
    </source>
</evidence>
<organism evidence="4 5">
    <name type="scientific">Candidatus Moanibacter tarae</name>
    <dbReference type="NCBI Taxonomy" id="2200854"/>
    <lineage>
        <taxon>Bacteria</taxon>
        <taxon>Pseudomonadati</taxon>
        <taxon>Verrucomicrobiota</taxon>
        <taxon>Opitutia</taxon>
        <taxon>Puniceicoccales</taxon>
        <taxon>Puniceicoccales incertae sedis</taxon>
        <taxon>Candidatus Moanibacter</taxon>
    </lineage>
</organism>
<accession>A0A2Z4AND1</accession>
<keyword evidence="2 4" id="KW-0808">Transferase</keyword>
<dbReference type="PANTHER" id="PTHR11952:SF2">
    <property type="entry name" value="LD24639P"/>
    <property type="match status" value="1"/>
</dbReference>
<proteinExistence type="inferred from homology"/>
<sequence length="476" mass="53645">MNDFAALRARFARGGQSQVFRFWDRLDQREKELLIGQTKKIDLEKIVGLTSGLTLQEEEEKIENAEIRPAPSIAHPKNGGNPRVWTRARTVGEEALSCSKVGVLTVAGGQGTRFGYDGPKGTYPISPLTGKSFFEIFAEKIRYAQEAYQTKIPWFIMTSRENHEETARFFHDNDNFQLFPEDVFLFEQGEMPSVDFEGKILLEDAGCIAMNPDGHGGSLRALVQSGAVERMRQKGVEIISYFQIDNPLANVADPAFVGFHIEHGSEFSSKMVTKTCPEEKVGLFCLVRDRLRVIEYSDLAEEVAVKRDIEGCLINRAGSVAIHLLSRGFVEEIGGSFGSEVCLPFHQARKKVAIIDENGEKFEPEQPNAVKFEMFIFDAILFAKNPIVVETLRCEEFSPVKNLEGLDSAEFYRAQQLRLWAQWLKRVGVDLPCDSTGLPSIRIEISPLFASTEEQFVEKWREIQTKPKVEDGAYIE</sequence>
<dbReference type="GO" id="GO:0070569">
    <property type="term" value="F:uridylyltransferase activity"/>
    <property type="evidence" value="ECO:0007669"/>
    <property type="project" value="InterPro"/>
</dbReference>
<evidence type="ECO:0000313" key="4">
    <source>
        <dbReference type="EMBL" id="AWT60930.1"/>
    </source>
</evidence>
<dbReference type="KEGG" id="mtar:DF168_02155"/>
<evidence type="ECO:0000256" key="2">
    <source>
        <dbReference type="ARBA" id="ARBA00022679"/>
    </source>
</evidence>
<dbReference type="InterPro" id="IPR002618">
    <property type="entry name" value="UDPGP_fam"/>
</dbReference>
<dbReference type="Gene3D" id="3.90.550.10">
    <property type="entry name" value="Spore Coat Polysaccharide Biosynthesis Protein SpsA, Chain A"/>
    <property type="match status" value="1"/>
</dbReference>
<evidence type="ECO:0000256" key="3">
    <source>
        <dbReference type="ARBA" id="ARBA00022695"/>
    </source>
</evidence>
<dbReference type="EMBL" id="CP029803">
    <property type="protein sequence ID" value="AWT60930.1"/>
    <property type="molecule type" value="Genomic_DNA"/>
</dbReference>
<dbReference type="SUPFAM" id="SSF53448">
    <property type="entry name" value="Nucleotide-diphospho-sugar transferases"/>
    <property type="match status" value="1"/>
</dbReference>